<gene>
    <name evidence="2" type="ORF">HPP92_005330</name>
    <name evidence="1" type="ORF">HPP92_005648</name>
</gene>
<accession>A0A835VCT4</accession>
<dbReference type="Proteomes" id="UP000639772">
    <property type="component" value="Unassembled WGS sequence"/>
</dbReference>
<evidence type="ECO:0000313" key="1">
    <source>
        <dbReference type="EMBL" id="KAG0492250.1"/>
    </source>
</evidence>
<protein>
    <submittedName>
        <fullName evidence="1">Uncharacterized protein</fullName>
    </submittedName>
</protein>
<evidence type="ECO:0000313" key="4">
    <source>
        <dbReference type="Proteomes" id="UP000639772"/>
    </source>
</evidence>
<dbReference type="AlphaFoldDB" id="A0A835VCT4"/>
<name>A0A835VCT4_VANPL</name>
<sequence>MLRDLMGLCHCMRKTFGRRFEAGLQELLRQFSTASEAKEGPNGAHARILEDKFDHGVPDV</sequence>
<evidence type="ECO:0000313" key="3">
    <source>
        <dbReference type="Proteomes" id="UP000636800"/>
    </source>
</evidence>
<dbReference type="EMBL" id="JADCNM010000002">
    <property type="protein sequence ID" value="KAG0494336.1"/>
    <property type="molecule type" value="Genomic_DNA"/>
</dbReference>
<proteinExistence type="predicted"/>
<evidence type="ECO:0000313" key="2">
    <source>
        <dbReference type="EMBL" id="KAG0494336.1"/>
    </source>
</evidence>
<keyword evidence="3" id="KW-1185">Reference proteome</keyword>
<dbReference type="EMBL" id="JADCNL010000002">
    <property type="protein sequence ID" value="KAG0492250.1"/>
    <property type="molecule type" value="Genomic_DNA"/>
</dbReference>
<comment type="caution">
    <text evidence="1">The sequence shown here is derived from an EMBL/GenBank/DDBJ whole genome shotgun (WGS) entry which is preliminary data.</text>
</comment>
<reference evidence="3 4" key="1">
    <citation type="journal article" date="2020" name="Nat. Food">
        <title>A phased Vanilla planifolia genome enables genetic improvement of flavour and production.</title>
        <authorList>
            <person name="Hasing T."/>
            <person name="Tang H."/>
            <person name="Brym M."/>
            <person name="Khazi F."/>
            <person name="Huang T."/>
            <person name="Chambers A.H."/>
        </authorList>
    </citation>
    <scope>NUCLEOTIDE SEQUENCE [LARGE SCALE GENOMIC DNA]</scope>
    <source>
        <tissue evidence="1">Leaf</tissue>
    </source>
</reference>
<dbReference type="Proteomes" id="UP000636800">
    <property type="component" value="Chromosome 2"/>
</dbReference>
<organism evidence="1 3">
    <name type="scientific">Vanilla planifolia</name>
    <name type="common">Vanilla</name>
    <dbReference type="NCBI Taxonomy" id="51239"/>
    <lineage>
        <taxon>Eukaryota</taxon>
        <taxon>Viridiplantae</taxon>
        <taxon>Streptophyta</taxon>
        <taxon>Embryophyta</taxon>
        <taxon>Tracheophyta</taxon>
        <taxon>Spermatophyta</taxon>
        <taxon>Magnoliopsida</taxon>
        <taxon>Liliopsida</taxon>
        <taxon>Asparagales</taxon>
        <taxon>Orchidaceae</taxon>
        <taxon>Vanilloideae</taxon>
        <taxon>Vanilleae</taxon>
        <taxon>Vanilla</taxon>
    </lineage>
</organism>